<evidence type="ECO:0000313" key="4">
    <source>
        <dbReference type="EMBL" id="OGI82179.1"/>
    </source>
</evidence>
<dbReference type="Pfam" id="PF01765">
    <property type="entry name" value="RRF"/>
    <property type="match status" value="1"/>
</dbReference>
<dbReference type="SUPFAM" id="SSF55194">
    <property type="entry name" value="Ribosome recycling factor, RRF"/>
    <property type="match status" value="1"/>
</dbReference>
<protein>
    <submittedName>
        <fullName evidence="4">Ribosome recycling factor</fullName>
    </submittedName>
</protein>
<evidence type="ECO:0000313" key="5">
    <source>
        <dbReference type="Proteomes" id="UP000179880"/>
    </source>
</evidence>
<dbReference type="InterPro" id="IPR036191">
    <property type="entry name" value="RRF_sf"/>
</dbReference>
<dbReference type="EMBL" id="MFUH01000010">
    <property type="protein sequence ID" value="OGI82179.1"/>
    <property type="molecule type" value="Genomic_DNA"/>
</dbReference>
<dbReference type="NCBIfam" id="TIGR00496">
    <property type="entry name" value="frr"/>
    <property type="match status" value="1"/>
</dbReference>
<dbReference type="GO" id="GO:0006412">
    <property type="term" value="P:translation"/>
    <property type="evidence" value="ECO:0007669"/>
    <property type="project" value="UniProtKB-KW"/>
</dbReference>
<dbReference type="FunFam" id="3.30.1360.40:FF:000001">
    <property type="entry name" value="Ribosome-recycling factor"/>
    <property type="match status" value="1"/>
</dbReference>
<dbReference type="AlphaFoldDB" id="A0A1F6WJW2"/>
<accession>A0A1F6WJW2</accession>
<reference evidence="4 5" key="1">
    <citation type="journal article" date="2016" name="Nat. Commun.">
        <title>Thousands of microbial genomes shed light on interconnected biogeochemical processes in an aquifer system.</title>
        <authorList>
            <person name="Anantharaman K."/>
            <person name="Brown C.T."/>
            <person name="Hug L.A."/>
            <person name="Sharon I."/>
            <person name="Castelle C.J."/>
            <person name="Probst A.J."/>
            <person name="Thomas B.C."/>
            <person name="Singh A."/>
            <person name="Wilkins M.J."/>
            <person name="Karaoz U."/>
            <person name="Brodie E.L."/>
            <person name="Williams K.H."/>
            <person name="Hubbard S.S."/>
            <person name="Banfield J.F."/>
        </authorList>
    </citation>
    <scope>NUCLEOTIDE SEQUENCE [LARGE SCALE GENOMIC DNA]</scope>
</reference>
<dbReference type="Proteomes" id="UP000179880">
    <property type="component" value="Unassembled WGS sequence"/>
</dbReference>
<dbReference type="GO" id="GO:0043023">
    <property type="term" value="F:ribosomal large subunit binding"/>
    <property type="evidence" value="ECO:0007669"/>
    <property type="project" value="TreeGrafter"/>
</dbReference>
<gene>
    <name evidence="4" type="ORF">A3B93_01410</name>
</gene>
<dbReference type="CDD" id="cd00520">
    <property type="entry name" value="RRF"/>
    <property type="match status" value="1"/>
</dbReference>
<evidence type="ECO:0000256" key="1">
    <source>
        <dbReference type="ARBA" id="ARBA00005912"/>
    </source>
</evidence>
<dbReference type="Gene3D" id="3.30.1360.40">
    <property type="match status" value="1"/>
</dbReference>
<dbReference type="PANTHER" id="PTHR20982">
    <property type="entry name" value="RIBOSOME RECYCLING FACTOR"/>
    <property type="match status" value="1"/>
</dbReference>
<keyword evidence="2" id="KW-0648">Protein biosynthesis</keyword>
<organism evidence="4 5">
    <name type="scientific">Candidatus Nomurabacteria bacterium RIFCSPHIGHO2_02_FULL_42_24</name>
    <dbReference type="NCBI Taxonomy" id="1801757"/>
    <lineage>
        <taxon>Bacteria</taxon>
        <taxon>Candidatus Nomuraibacteriota</taxon>
    </lineage>
</organism>
<proteinExistence type="inferred from homology"/>
<dbReference type="InterPro" id="IPR002661">
    <property type="entry name" value="Ribosome_recyc_fac"/>
</dbReference>
<dbReference type="Gene3D" id="1.10.132.20">
    <property type="entry name" value="Ribosome-recycling factor"/>
    <property type="match status" value="1"/>
</dbReference>
<evidence type="ECO:0000256" key="2">
    <source>
        <dbReference type="ARBA" id="ARBA00022917"/>
    </source>
</evidence>
<name>A0A1F6WJW2_9BACT</name>
<dbReference type="PANTHER" id="PTHR20982:SF3">
    <property type="entry name" value="MITOCHONDRIAL RIBOSOME RECYCLING FACTOR PSEUDO 1"/>
    <property type="match status" value="1"/>
</dbReference>
<comment type="caution">
    <text evidence="4">The sequence shown here is derived from an EMBL/GenBank/DDBJ whole genome shotgun (WGS) entry which is preliminary data.</text>
</comment>
<dbReference type="InterPro" id="IPR023584">
    <property type="entry name" value="Ribosome_recyc_fac_dom"/>
</dbReference>
<sequence>MPYNFSKLKEELKKVEEWLGREYAGLHTGRAMPAILDGVTVESYGQMLPVKNLASVSVEDPKTLRVTPWDKSQIKAIEKAITVANLGLSVTADEQGLRVIFPQLTTERRTQMVKLAKDKLEDARIKIRGAREAVWNEVQKNEREGKIPEDEKFRAKDELQKIVDGGNKKLEEIFNKKEHEIMN</sequence>
<evidence type="ECO:0000259" key="3">
    <source>
        <dbReference type="Pfam" id="PF01765"/>
    </source>
</evidence>
<feature type="domain" description="Ribosome recycling factor" evidence="3">
    <location>
        <begin position="21"/>
        <end position="182"/>
    </location>
</feature>
<comment type="similarity">
    <text evidence="1">Belongs to the RRF family.</text>
</comment>